<keyword evidence="1" id="KW-0175">Coiled coil</keyword>
<proteinExistence type="predicted"/>
<evidence type="ECO:0000313" key="3">
    <source>
        <dbReference type="Proteomes" id="UP000036403"/>
    </source>
</evidence>
<dbReference type="STRING" id="67767.A0A0J7K7W4"/>
<name>A0A0J7K7W4_LASNI</name>
<dbReference type="EMBL" id="LBMM01011912">
    <property type="protein sequence ID" value="KMQ86553.1"/>
    <property type="molecule type" value="Genomic_DNA"/>
</dbReference>
<evidence type="ECO:0000313" key="2">
    <source>
        <dbReference type="EMBL" id="KMQ86553.1"/>
    </source>
</evidence>
<dbReference type="Gene3D" id="3.30.40.10">
    <property type="entry name" value="Zinc/RING finger domain, C3HC4 (zinc finger)"/>
    <property type="match status" value="1"/>
</dbReference>
<dbReference type="PaxDb" id="67767-A0A0J7K7W4"/>
<feature type="coiled-coil region" evidence="1">
    <location>
        <begin position="127"/>
        <end position="154"/>
    </location>
</feature>
<dbReference type="AlphaFoldDB" id="A0A0J7K7W4"/>
<accession>A0A0J7K7W4</accession>
<comment type="caution">
    <text evidence="2">The sequence shown here is derived from an EMBL/GenBank/DDBJ whole genome shotgun (WGS) entry which is preliminary data.</text>
</comment>
<keyword evidence="3" id="KW-1185">Reference proteome</keyword>
<dbReference type="Proteomes" id="UP000036403">
    <property type="component" value="Unassembled WGS sequence"/>
</dbReference>
<reference evidence="2 3" key="1">
    <citation type="submission" date="2015-04" db="EMBL/GenBank/DDBJ databases">
        <title>Lasius niger genome sequencing.</title>
        <authorList>
            <person name="Konorov E.A."/>
            <person name="Nikitin M.A."/>
            <person name="Kirill M.V."/>
            <person name="Chang P."/>
        </authorList>
    </citation>
    <scope>NUCLEOTIDE SEQUENCE [LARGE SCALE GENOMIC DNA]</scope>
    <source>
        <tissue evidence="2">Whole</tissue>
    </source>
</reference>
<gene>
    <name evidence="2" type="ORF">RF55_14428</name>
</gene>
<protein>
    <submittedName>
        <fullName evidence="2">Uncharacterized protein</fullName>
    </submittedName>
</protein>
<organism evidence="2 3">
    <name type="scientific">Lasius niger</name>
    <name type="common">Black garden ant</name>
    <dbReference type="NCBI Taxonomy" id="67767"/>
    <lineage>
        <taxon>Eukaryota</taxon>
        <taxon>Metazoa</taxon>
        <taxon>Ecdysozoa</taxon>
        <taxon>Arthropoda</taxon>
        <taxon>Hexapoda</taxon>
        <taxon>Insecta</taxon>
        <taxon>Pterygota</taxon>
        <taxon>Neoptera</taxon>
        <taxon>Endopterygota</taxon>
        <taxon>Hymenoptera</taxon>
        <taxon>Apocrita</taxon>
        <taxon>Aculeata</taxon>
        <taxon>Formicoidea</taxon>
        <taxon>Formicidae</taxon>
        <taxon>Formicinae</taxon>
        <taxon>Lasius</taxon>
        <taxon>Lasius</taxon>
    </lineage>
</organism>
<sequence>MGSVEDWRCRACRKKVRTEVVRCKPSDKIFHPGCVQMHKVPNKDKELVLCKGEKENIRRCLEEESAIKRTSGEIVRGQKEKVTREEDEDRIIVKNDGIEESISKILKIVREIKDDKVGRMEIRGIVREVIREEMEGLRKDVEEMKQALSRIYNDKSNEISNKPRSYLEAAKTNKSETVLVVKPRIEQESEKQEMRSLKR</sequence>
<evidence type="ECO:0000256" key="1">
    <source>
        <dbReference type="SAM" id="Coils"/>
    </source>
</evidence>
<dbReference type="InterPro" id="IPR013083">
    <property type="entry name" value="Znf_RING/FYVE/PHD"/>
</dbReference>